<evidence type="ECO:0000256" key="6">
    <source>
        <dbReference type="ARBA" id="ARBA00023012"/>
    </source>
</evidence>
<dbReference type="EMBL" id="ARYK01000006">
    <property type="protein sequence ID" value="KCZ90723.1"/>
    <property type="molecule type" value="Genomic_DNA"/>
</dbReference>
<dbReference type="InterPro" id="IPR035965">
    <property type="entry name" value="PAS-like_dom_sf"/>
</dbReference>
<protein>
    <recommendedName>
        <fullName evidence="2">histidine kinase</fullName>
        <ecNumber evidence="2">2.7.13.3</ecNumber>
    </recommendedName>
</protein>
<dbReference type="SMART" id="SM00388">
    <property type="entry name" value="HisKA"/>
    <property type="match status" value="1"/>
</dbReference>
<dbReference type="InterPro" id="IPR050736">
    <property type="entry name" value="Sensor_HK_Regulatory"/>
</dbReference>
<comment type="catalytic activity">
    <reaction evidence="1">
        <text>ATP + protein L-histidine = ADP + protein N-phospho-L-histidine.</text>
        <dbReference type="EC" id="2.7.13.3"/>
    </reaction>
</comment>
<evidence type="ECO:0000256" key="1">
    <source>
        <dbReference type="ARBA" id="ARBA00000085"/>
    </source>
</evidence>
<dbReference type="InterPro" id="IPR000014">
    <property type="entry name" value="PAS"/>
</dbReference>
<dbReference type="PROSITE" id="PS50109">
    <property type="entry name" value="HIS_KIN"/>
    <property type="match status" value="1"/>
</dbReference>
<sequence>MPLVTANNFSSRTWLVTPELLGVLNGEGYFKGTNPAWYATLGWTPAEIEQHMFLDFVHPDDHARTREAFVAIQQGEPILMFENRYRHKDGSYRWLSWNCVPEEGLFYCSARDVTRHHDNLSALSSREEEARFREQFIAVLGHDLRNPLSAISSAIRIVSREPQSEKATQVLDSARGSVTRMARLIDDLMDFARSRLGDGISLEKAAQQALADSLRRTVDEIRLAHRGVTIEETFSFTEGVMCDADRLQQLLSNLLSNAVKHGDTSGSIRVHAIDQADDFVLSVANSGEMIPDDVMGNLFRPFVRGEMQASQQGLGLGLFIASEIAKAHGGRLDARSDPRETVFEFRMPRRA</sequence>
<dbReference type="InterPro" id="IPR036097">
    <property type="entry name" value="HisK_dim/P_sf"/>
</dbReference>
<dbReference type="STRING" id="1280950.HJO_12766"/>
<dbReference type="RefSeq" id="WP_035617439.1">
    <property type="nucleotide sequence ID" value="NZ_ARYK01000006.1"/>
</dbReference>
<dbReference type="PROSITE" id="PS50112">
    <property type="entry name" value="PAS"/>
    <property type="match status" value="1"/>
</dbReference>
<dbReference type="Gene3D" id="3.30.450.20">
    <property type="entry name" value="PAS domain"/>
    <property type="match status" value="1"/>
</dbReference>
<dbReference type="InterPro" id="IPR003594">
    <property type="entry name" value="HATPase_dom"/>
</dbReference>
<dbReference type="CDD" id="cd00082">
    <property type="entry name" value="HisKA"/>
    <property type="match status" value="1"/>
</dbReference>
<evidence type="ECO:0000256" key="5">
    <source>
        <dbReference type="ARBA" id="ARBA00022777"/>
    </source>
</evidence>
<dbReference type="SUPFAM" id="SSF55785">
    <property type="entry name" value="PYP-like sensor domain (PAS domain)"/>
    <property type="match status" value="1"/>
</dbReference>
<evidence type="ECO:0000259" key="8">
    <source>
        <dbReference type="PROSITE" id="PS50112"/>
    </source>
</evidence>
<proteinExistence type="predicted"/>
<feature type="domain" description="Histidine kinase" evidence="7">
    <location>
        <begin position="139"/>
        <end position="351"/>
    </location>
</feature>
<dbReference type="Pfam" id="PF00512">
    <property type="entry name" value="HisKA"/>
    <property type="match status" value="1"/>
</dbReference>
<evidence type="ECO:0000313" key="10">
    <source>
        <dbReference type="Proteomes" id="UP000025171"/>
    </source>
</evidence>
<dbReference type="SMART" id="SM00091">
    <property type="entry name" value="PAS"/>
    <property type="match status" value="1"/>
</dbReference>
<dbReference type="Proteomes" id="UP000025171">
    <property type="component" value="Unassembled WGS sequence"/>
</dbReference>
<gene>
    <name evidence="9" type="ORF">HJO_12766</name>
</gene>
<keyword evidence="10" id="KW-1185">Reference proteome</keyword>
<evidence type="ECO:0000313" key="9">
    <source>
        <dbReference type="EMBL" id="KCZ90723.1"/>
    </source>
</evidence>
<evidence type="ECO:0000256" key="3">
    <source>
        <dbReference type="ARBA" id="ARBA00022553"/>
    </source>
</evidence>
<evidence type="ECO:0000256" key="4">
    <source>
        <dbReference type="ARBA" id="ARBA00022679"/>
    </source>
</evidence>
<dbReference type="CDD" id="cd00130">
    <property type="entry name" value="PAS"/>
    <property type="match status" value="1"/>
</dbReference>
<name>A0A059FJR8_9PROT</name>
<dbReference type="InterPro" id="IPR036890">
    <property type="entry name" value="HATPase_C_sf"/>
</dbReference>
<dbReference type="AlphaFoldDB" id="A0A059FJR8"/>
<reference evidence="9 10" key="1">
    <citation type="journal article" date="2014" name="Antonie Van Leeuwenhoek">
        <title>Hyphomonas beringensis sp. nov. and Hyphomonas chukchiensis sp. nov., isolated from surface seawater of the Bering Sea and Chukchi Sea.</title>
        <authorList>
            <person name="Li C."/>
            <person name="Lai Q."/>
            <person name="Li G."/>
            <person name="Dong C."/>
            <person name="Wang J."/>
            <person name="Liao Y."/>
            <person name="Shao Z."/>
        </authorList>
    </citation>
    <scope>NUCLEOTIDE SEQUENCE [LARGE SCALE GENOMIC DNA]</scope>
    <source>
        <strain evidence="9 10">MHS-2</strain>
    </source>
</reference>
<dbReference type="eggNOG" id="COG4251">
    <property type="taxonomic scope" value="Bacteria"/>
</dbReference>
<dbReference type="SUPFAM" id="SSF47384">
    <property type="entry name" value="Homodimeric domain of signal transducing histidine kinase"/>
    <property type="match status" value="1"/>
</dbReference>
<feature type="domain" description="PAS" evidence="8">
    <location>
        <begin position="23"/>
        <end position="76"/>
    </location>
</feature>
<dbReference type="InterPro" id="IPR013655">
    <property type="entry name" value="PAS_fold_3"/>
</dbReference>
<dbReference type="PATRIC" id="fig|1280950.3.peg.2557"/>
<dbReference type="PANTHER" id="PTHR43711">
    <property type="entry name" value="TWO-COMPONENT HISTIDINE KINASE"/>
    <property type="match status" value="1"/>
</dbReference>
<dbReference type="Pfam" id="PF02518">
    <property type="entry name" value="HATPase_c"/>
    <property type="match status" value="1"/>
</dbReference>
<dbReference type="NCBIfam" id="TIGR00229">
    <property type="entry name" value="sensory_box"/>
    <property type="match status" value="1"/>
</dbReference>
<accession>A0A059FJR8</accession>
<keyword evidence="6" id="KW-0902">Two-component regulatory system</keyword>
<keyword evidence="3" id="KW-0597">Phosphoprotein</keyword>
<dbReference type="PANTHER" id="PTHR43711:SF1">
    <property type="entry name" value="HISTIDINE KINASE 1"/>
    <property type="match status" value="1"/>
</dbReference>
<dbReference type="InterPro" id="IPR003661">
    <property type="entry name" value="HisK_dim/P_dom"/>
</dbReference>
<dbReference type="InterPro" id="IPR004358">
    <property type="entry name" value="Sig_transdc_His_kin-like_C"/>
</dbReference>
<dbReference type="SUPFAM" id="SSF55874">
    <property type="entry name" value="ATPase domain of HSP90 chaperone/DNA topoisomerase II/histidine kinase"/>
    <property type="match status" value="1"/>
</dbReference>
<dbReference type="PRINTS" id="PR00344">
    <property type="entry name" value="BCTRLSENSOR"/>
</dbReference>
<dbReference type="CDD" id="cd00075">
    <property type="entry name" value="HATPase"/>
    <property type="match status" value="1"/>
</dbReference>
<dbReference type="GO" id="GO:0000155">
    <property type="term" value="F:phosphorelay sensor kinase activity"/>
    <property type="evidence" value="ECO:0007669"/>
    <property type="project" value="InterPro"/>
</dbReference>
<keyword evidence="5" id="KW-0418">Kinase</keyword>
<keyword evidence="4" id="KW-0808">Transferase</keyword>
<evidence type="ECO:0000259" key="7">
    <source>
        <dbReference type="PROSITE" id="PS50109"/>
    </source>
</evidence>
<dbReference type="Gene3D" id="3.30.565.10">
    <property type="entry name" value="Histidine kinase-like ATPase, C-terminal domain"/>
    <property type="match status" value="1"/>
</dbReference>
<dbReference type="InterPro" id="IPR005467">
    <property type="entry name" value="His_kinase_dom"/>
</dbReference>
<dbReference type="EC" id="2.7.13.3" evidence="2"/>
<comment type="caution">
    <text evidence="9">The sequence shown here is derived from an EMBL/GenBank/DDBJ whole genome shotgun (WGS) entry which is preliminary data.</text>
</comment>
<organism evidence="9 10">
    <name type="scientific">Hyphomonas johnsonii MHS-2</name>
    <dbReference type="NCBI Taxonomy" id="1280950"/>
    <lineage>
        <taxon>Bacteria</taxon>
        <taxon>Pseudomonadati</taxon>
        <taxon>Pseudomonadota</taxon>
        <taxon>Alphaproteobacteria</taxon>
        <taxon>Hyphomonadales</taxon>
        <taxon>Hyphomonadaceae</taxon>
        <taxon>Hyphomonas</taxon>
    </lineage>
</organism>
<dbReference type="Gene3D" id="1.10.287.130">
    <property type="match status" value="1"/>
</dbReference>
<dbReference type="SMART" id="SM00387">
    <property type="entry name" value="HATPase_c"/>
    <property type="match status" value="1"/>
</dbReference>
<dbReference type="OrthoDB" id="9795133at2"/>
<dbReference type="Pfam" id="PF08447">
    <property type="entry name" value="PAS_3"/>
    <property type="match status" value="1"/>
</dbReference>
<evidence type="ECO:0000256" key="2">
    <source>
        <dbReference type="ARBA" id="ARBA00012438"/>
    </source>
</evidence>